<organism evidence="2 3">
    <name type="scientific">Drosophila madeirensis</name>
    <name type="common">Fruit fly</name>
    <dbReference type="NCBI Taxonomy" id="30013"/>
    <lineage>
        <taxon>Eukaryota</taxon>
        <taxon>Metazoa</taxon>
        <taxon>Ecdysozoa</taxon>
        <taxon>Arthropoda</taxon>
        <taxon>Hexapoda</taxon>
        <taxon>Insecta</taxon>
        <taxon>Pterygota</taxon>
        <taxon>Neoptera</taxon>
        <taxon>Endopterygota</taxon>
        <taxon>Diptera</taxon>
        <taxon>Brachycera</taxon>
        <taxon>Muscomorpha</taxon>
        <taxon>Ephydroidea</taxon>
        <taxon>Drosophilidae</taxon>
        <taxon>Drosophila</taxon>
        <taxon>Sophophora</taxon>
    </lineage>
</organism>
<dbReference type="EMBL" id="AP029265">
    <property type="protein sequence ID" value="BFF97551.1"/>
    <property type="molecule type" value="Genomic_DNA"/>
</dbReference>
<reference evidence="2 3" key="1">
    <citation type="submission" date="2024-02" db="EMBL/GenBank/DDBJ databases">
        <title>A chromosome-level genome assembly of Drosophila madeirensis, a fruit fly species endemic to Madeira island.</title>
        <authorList>
            <person name="Tomihara K."/>
            <person name="Llopart A."/>
            <person name="Yamamoto D."/>
        </authorList>
    </citation>
    <scope>NUCLEOTIDE SEQUENCE [LARGE SCALE GENOMIC DNA]</scope>
    <source>
        <strain evidence="2 3">RF1</strain>
    </source>
</reference>
<feature type="compositionally biased region" description="Low complexity" evidence="1">
    <location>
        <begin position="76"/>
        <end position="104"/>
    </location>
</feature>
<evidence type="ECO:0000313" key="2">
    <source>
        <dbReference type="EMBL" id="BFF97551.1"/>
    </source>
</evidence>
<proteinExistence type="predicted"/>
<dbReference type="CDD" id="cd19941">
    <property type="entry name" value="TIL"/>
    <property type="match status" value="1"/>
</dbReference>
<dbReference type="AlphaFoldDB" id="A0AAU9FQ02"/>
<evidence type="ECO:0000256" key="1">
    <source>
        <dbReference type="SAM" id="MobiDB-lite"/>
    </source>
</evidence>
<dbReference type="Proteomes" id="UP001500889">
    <property type="component" value="Chromosome J"/>
</dbReference>
<evidence type="ECO:0000313" key="3">
    <source>
        <dbReference type="Proteomes" id="UP001500889"/>
    </source>
</evidence>
<protein>
    <submittedName>
        <fullName evidence="2">Serine-rich adhesin for platelets-like</fullName>
    </submittedName>
</protein>
<gene>
    <name evidence="2" type="ORF">DMAD_05938</name>
</gene>
<feature type="region of interest" description="Disordered" evidence="1">
    <location>
        <begin position="75"/>
        <end position="114"/>
    </location>
</feature>
<sequence>MGFPSFLQALLPFTAFFGGKCGKYQKKVKETSHLLLSYRCVCRDGYVRSGKSKCVAMYIPPYSSQTRKIIKTTLNTPGKTTSTTATMTTGSTTLSSTTEGSTKKSTTRKTTRTTAPHTTIIIPPWFPKKEDAKLTMKNAHQAGGIIFEENQIWSTFEPSNYLRKADFLTPKTTTASTSIHIMNLLVKTSTMTTPFMGRWKIVVSGVL</sequence>
<accession>A0AAU9FQ02</accession>
<name>A0AAU9FQ02_DROMD</name>
<keyword evidence="3" id="KW-1185">Reference proteome</keyword>